<keyword evidence="8" id="KW-1185">Reference proteome</keyword>
<dbReference type="SUPFAM" id="SSF51971">
    <property type="entry name" value="Nucleotide-binding domain"/>
    <property type="match status" value="1"/>
</dbReference>
<keyword evidence="4" id="KW-0274">FAD</keyword>
<proteinExistence type="inferred from homology"/>
<dbReference type="GO" id="GO:0071949">
    <property type="term" value="F:FAD binding"/>
    <property type="evidence" value="ECO:0007669"/>
    <property type="project" value="InterPro"/>
</dbReference>
<dbReference type="GO" id="GO:0005737">
    <property type="term" value="C:cytoplasm"/>
    <property type="evidence" value="ECO:0007669"/>
    <property type="project" value="TreeGrafter"/>
</dbReference>
<dbReference type="PANTHER" id="PTHR11530">
    <property type="entry name" value="D-AMINO ACID OXIDASE"/>
    <property type="match status" value="1"/>
</dbReference>
<comment type="similarity">
    <text evidence="2">Belongs to the DAMOX/DASOX family.</text>
</comment>
<name>A0A9P7G415_9AGAR</name>
<evidence type="ECO:0000256" key="2">
    <source>
        <dbReference type="ARBA" id="ARBA00006730"/>
    </source>
</evidence>
<dbReference type="Pfam" id="PF01266">
    <property type="entry name" value="DAO"/>
    <property type="match status" value="1"/>
</dbReference>
<organism evidence="7 8">
    <name type="scientific">Asterophora parasitica</name>
    <dbReference type="NCBI Taxonomy" id="117018"/>
    <lineage>
        <taxon>Eukaryota</taxon>
        <taxon>Fungi</taxon>
        <taxon>Dikarya</taxon>
        <taxon>Basidiomycota</taxon>
        <taxon>Agaricomycotina</taxon>
        <taxon>Agaricomycetes</taxon>
        <taxon>Agaricomycetidae</taxon>
        <taxon>Agaricales</taxon>
        <taxon>Tricholomatineae</taxon>
        <taxon>Lyophyllaceae</taxon>
        <taxon>Asterophora</taxon>
    </lineage>
</organism>
<dbReference type="SUPFAM" id="SSF54373">
    <property type="entry name" value="FAD-linked reductases, C-terminal domain"/>
    <property type="match status" value="1"/>
</dbReference>
<reference evidence="7" key="1">
    <citation type="submission" date="2020-07" db="EMBL/GenBank/DDBJ databases">
        <authorList>
            <person name="Nieuwenhuis M."/>
            <person name="Van De Peppel L.J.J."/>
        </authorList>
    </citation>
    <scope>NUCLEOTIDE SEQUENCE</scope>
    <source>
        <strain evidence="7">AP01</strain>
        <tissue evidence="7">Mycelium</tissue>
    </source>
</reference>
<accession>A0A9P7G415</accession>
<evidence type="ECO:0000256" key="5">
    <source>
        <dbReference type="ARBA" id="ARBA00023002"/>
    </source>
</evidence>
<evidence type="ECO:0000313" key="8">
    <source>
        <dbReference type="Proteomes" id="UP000775547"/>
    </source>
</evidence>
<keyword evidence="3" id="KW-0285">Flavoprotein</keyword>
<reference evidence="7" key="2">
    <citation type="submission" date="2021-10" db="EMBL/GenBank/DDBJ databases">
        <title>Phylogenomics reveals ancestral predisposition of the termite-cultivated fungus Termitomyces towards a domesticated lifestyle.</title>
        <authorList>
            <person name="Auxier B."/>
            <person name="Grum-Grzhimaylo A."/>
            <person name="Cardenas M.E."/>
            <person name="Lodge J.D."/>
            <person name="Laessoe T."/>
            <person name="Pedersen O."/>
            <person name="Smith M.E."/>
            <person name="Kuyper T.W."/>
            <person name="Franco-Molano E.A."/>
            <person name="Baroni T.J."/>
            <person name="Aanen D.K."/>
        </authorList>
    </citation>
    <scope>NUCLEOTIDE SEQUENCE</scope>
    <source>
        <strain evidence="7">AP01</strain>
        <tissue evidence="7">Mycelium</tissue>
    </source>
</reference>
<dbReference type="InterPro" id="IPR006076">
    <property type="entry name" value="FAD-dep_OxRdtase"/>
</dbReference>
<dbReference type="Gene3D" id="3.40.50.720">
    <property type="entry name" value="NAD(P)-binding Rossmann-like Domain"/>
    <property type="match status" value="1"/>
</dbReference>
<evidence type="ECO:0000259" key="6">
    <source>
        <dbReference type="Pfam" id="PF01266"/>
    </source>
</evidence>
<keyword evidence="5" id="KW-0560">Oxidoreductase</keyword>
<dbReference type="AlphaFoldDB" id="A0A9P7G415"/>
<dbReference type="GO" id="GO:0019478">
    <property type="term" value="P:D-amino acid catabolic process"/>
    <property type="evidence" value="ECO:0007669"/>
    <property type="project" value="TreeGrafter"/>
</dbReference>
<protein>
    <recommendedName>
        <fullName evidence="6">FAD dependent oxidoreductase domain-containing protein</fullName>
    </recommendedName>
</protein>
<comment type="caution">
    <text evidence="7">The sequence shown here is derived from an EMBL/GenBank/DDBJ whole genome shotgun (WGS) entry which is preliminary data.</text>
</comment>
<sequence>MGAEDRKNVVVLGAGVVGLTTAVKIQELGGFNVSIVADVLPTDEKTTKYTSFWAMDLETFKVMWELSEPGTETAKYFMRIEQTEYYTDFKYLPPLDRMPNFKVLAQEALPEGIVHGSTFSTLTIDTPNYLPYLARRLVAAGGQLVRGSVQHIDQVLEGGAGIFLETNGTKTPQRPDAVVVCTGLGTRFLGGVEDKAMHPIRGQTVLVRAPWINFGRTIGNGTSWTYVIARHSGDVILGGTRAVDDWYPLPRPEATRDILERTFAMCPELAPPEVRTERTPTLDDVLPLVIEEGCGFRPGRTGGIRLDVEWRVAGSSAKAKAVPVVFNYGYVSLQGSLECICSRGRRNVSDRHGGYGFQSSWGSADIAARLLEEAISGEY</sequence>
<evidence type="ECO:0000256" key="4">
    <source>
        <dbReference type="ARBA" id="ARBA00022827"/>
    </source>
</evidence>
<evidence type="ECO:0000256" key="3">
    <source>
        <dbReference type="ARBA" id="ARBA00022630"/>
    </source>
</evidence>
<evidence type="ECO:0000256" key="1">
    <source>
        <dbReference type="ARBA" id="ARBA00001974"/>
    </source>
</evidence>
<feature type="domain" description="FAD dependent oxidoreductase" evidence="6">
    <location>
        <begin position="9"/>
        <end position="369"/>
    </location>
</feature>
<dbReference type="GO" id="GO:0003884">
    <property type="term" value="F:D-amino-acid oxidase activity"/>
    <property type="evidence" value="ECO:0007669"/>
    <property type="project" value="InterPro"/>
</dbReference>
<dbReference type="OrthoDB" id="2015447at2759"/>
<dbReference type="EMBL" id="JABCKV010000099">
    <property type="protein sequence ID" value="KAG5643697.1"/>
    <property type="molecule type" value="Genomic_DNA"/>
</dbReference>
<evidence type="ECO:0000313" key="7">
    <source>
        <dbReference type="EMBL" id="KAG5643697.1"/>
    </source>
</evidence>
<dbReference type="InterPro" id="IPR023209">
    <property type="entry name" value="DAO"/>
</dbReference>
<dbReference type="Proteomes" id="UP000775547">
    <property type="component" value="Unassembled WGS sequence"/>
</dbReference>
<dbReference type="Gene3D" id="3.30.9.10">
    <property type="entry name" value="D-Amino Acid Oxidase, subunit A, domain 2"/>
    <property type="match status" value="1"/>
</dbReference>
<dbReference type="PANTHER" id="PTHR11530:SF11">
    <property type="entry name" value="D-ASPARTATE OXIDASE"/>
    <property type="match status" value="1"/>
</dbReference>
<comment type="cofactor">
    <cofactor evidence="1">
        <name>FAD</name>
        <dbReference type="ChEBI" id="CHEBI:57692"/>
    </cofactor>
</comment>
<gene>
    <name evidence="7" type="ORF">DXG03_009746</name>
</gene>